<dbReference type="GO" id="GO:0015419">
    <property type="term" value="F:ABC-type sulfate transporter activity"/>
    <property type="evidence" value="ECO:0007669"/>
    <property type="project" value="InterPro"/>
</dbReference>
<dbReference type="Pfam" id="PF00528">
    <property type="entry name" value="BPD_transp_1"/>
    <property type="match status" value="1"/>
</dbReference>
<dbReference type="Gene3D" id="1.10.3720.10">
    <property type="entry name" value="MetI-like"/>
    <property type="match status" value="1"/>
</dbReference>
<keyword evidence="7 9" id="KW-0472">Membrane</keyword>
<dbReference type="PANTHER" id="PTHR30406:SF1">
    <property type="entry name" value="SULFATE TRANSPORT SYSTEM PERMEASE PROTEIN CYSW"/>
    <property type="match status" value="1"/>
</dbReference>
<evidence type="ECO:0000256" key="6">
    <source>
        <dbReference type="ARBA" id="ARBA00023032"/>
    </source>
</evidence>
<name>A0AA41Z555_9HYPH</name>
<dbReference type="AlphaFoldDB" id="A0AA41Z555"/>
<dbReference type="GO" id="GO:0005886">
    <property type="term" value="C:plasma membrane"/>
    <property type="evidence" value="ECO:0007669"/>
    <property type="project" value="UniProtKB-SubCell"/>
</dbReference>
<evidence type="ECO:0000256" key="5">
    <source>
        <dbReference type="ARBA" id="ARBA00022989"/>
    </source>
</evidence>
<keyword evidence="3 9" id="KW-0813">Transport</keyword>
<comment type="function">
    <text evidence="8">Part of the ABC transporter complex CysAWTP (TC 3.A.1.6.1) involved in sulfate/thiosulfate import. Probably responsible for the translocation of the substrate across the membrane.</text>
</comment>
<feature type="transmembrane region" description="Helical" evidence="9">
    <location>
        <begin position="194"/>
        <end position="215"/>
    </location>
</feature>
<keyword evidence="5 9" id="KW-1133">Transmembrane helix</keyword>
<dbReference type="SUPFAM" id="SSF161098">
    <property type="entry name" value="MetI-like"/>
    <property type="match status" value="1"/>
</dbReference>
<dbReference type="PANTHER" id="PTHR30406">
    <property type="entry name" value="SULFATE TRANSPORT SYSTEM PERMEASE PROTEIN"/>
    <property type="match status" value="1"/>
</dbReference>
<dbReference type="CDD" id="cd06261">
    <property type="entry name" value="TM_PBP2"/>
    <property type="match status" value="1"/>
</dbReference>
<sequence length="346" mass="37089">MAGAPLLVSASASAPPVTRGHPVWRRLLIAGTVVFLTIFIVLPVVNVFTQALSKGVAAYTEVFTGPAADQPPRNLAEKRKLSTRRAQSEKTASAIAMSVGVAAVVVPLNILFGLMAAWAVTKFRFRGRLLLIALIDLPFSVSPVVAGLIFVLLLGRTGLFGAWATNFVWPDPTSIAWRGFGGGWPIGFDRFNSGIIFTPLAIVLASVFVTFPFVARSVIPLMQAQGTDEEVAALSLGASGWRTFRFVTLPNIRWALLYGTILCTARAFGEFGAVSVVSGNTDANDTMPLRIEKLWNEYDNQAAFTVASLLALLAMVTLVLKTLIDWRAARSARRDTGATLQAGPPS</sequence>
<evidence type="ECO:0000256" key="7">
    <source>
        <dbReference type="ARBA" id="ARBA00023136"/>
    </source>
</evidence>
<gene>
    <name evidence="11" type="ORF">M8523_20900</name>
</gene>
<evidence type="ECO:0000259" key="10">
    <source>
        <dbReference type="PROSITE" id="PS50928"/>
    </source>
</evidence>
<reference evidence="11" key="1">
    <citation type="submission" date="2022-05" db="EMBL/GenBank/DDBJ databases">
        <authorList>
            <person name="Pankratov T."/>
        </authorList>
    </citation>
    <scope>NUCLEOTIDE SEQUENCE</scope>
    <source>
        <strain evidence="11">BP6-180914</strain>
    </source>
</reference>
<dbReference type="InterPro" id="IPR005667">
    <property type="entry name" value="Sulph_transpt2"/>
</dbReference>
<evidence type="ECO:0000256" key="2">
    <source>
        <dbReference type="ARBA" id="ARBA00011779"/>
    </source>
</evidence>
<evidence type="ECO:0000256" key="4">
    <source>
        <dbReference type="ARBA" id="ARBA00022692"/>
    </source>
</evidence>
<dbReference type="EMBL" id="JAMOIM010000015">
    <property type="protein sequence ID" value="MCW6510480.1"/>
    <property type="molecule type" value="Genomic_DNA"/>
</dbReference>
<feature type="transmembrane region" description="Helical" evidence="9">
    <location>
        <begin position="129"/>
        <end position="154"/>
    </location>
</feature>
<comment type="caution">
    <text evidence="11">The sequence shown here is derived from an EMBL/GenBank/DDBJ whole genome shotgun (WGS) entry which is preliminary data.</text>
</comment>
<comment type="similarity">
    <text evidence="9">Belongs to the binding-protein-dependent transport system permease family.</text>
</comment>
<evidence type="ECO:0000313" key="11">
    <source>
        <dbReference type="EMBL" id="MCW6510480.1"/>
    </source>
</evidence>
<dbReference type="Proteomes" id="UP001165667">
    <property type="component" value="Unassembled WGS sequence"/>
</dbReference>
<keyword evidence="6" id="KW-0764">Sulfate transport</keyword>
<evidence type="ECO:0000256" key="9">
    <source>
        <dbReference type="RuleBase" id="RU363032"/>
    </source>
</evidence>
<keyword evidence="12" id="KW-1185">Reference proteome</keyword>
<protein>
    <submittedName>
        <fullName evidence="11">ABC transporter permease subunit</fullName>
    </submittedName>
</protein>
<comment type="subunit">
    <text evidence="2">The complex is composed of two ATP-binding proteins (CysA), two transmembrane proteins (CysT and CysW) and a solute-binding protein (CysP).</text>
</comment>
<organism evidence="11 12">
    <name type="scientific">Lichenifustis flavocetrariae</name>
    <dbReference type="NCBI Taxonomy" id="2949735"/>
    <lineage>
        <taxon>Bacteria</taxon>
        <taxon>Pseudomonadati</taxon>
        <taxon>Pseudomonadota</taxon>
        <taxon>Alphaproteobacteria</taxon>
        <taxon>Hyphomicrobiales</taxon>
        <taxon>Lichenihabitantaceae</taxon>
        <taxon>Lichenifustis</taxon>
    </lineage>
</organism>
<evidence type="ECO:0000256" key="8">
    <source>
        <dbReference type="ARBA" id="ARBA00025323"/>
    </source>
</evidence>
<accession>A0AA41Z555</accession>
<dbReference type="RefSeq" id="WP_282586853.1">
    <property type="nucleotide sequence ID" value="NZ_JAMOIM010000015.1"/>
</dbReference>
<dbReference type="PROSITE" id="PS50928">
    <property type="entry name" value="ABC_TM1"/>
    <property type="match status" value="1"/>
</dbReference>
<dbReference type="InterPro" id="IPR035906">
    <property type="entry name" value="MetI-like_sf"/>
</dbReference>
<feature type="transmembrane region" description="Helical" evidence="9">
    <location>
        <begin position="27"/>
        <end position="48"/>
    </location>
</feature>
<evidence type="ECO:0000313" key="12">
    <source>
        <dbReference type="Proteomes" id="UP001165667"/>
    </source>
</evidence>
<keyword evidence="4 9" id="KW-0812">Transmembrane</keyword>
<feature type="transmembrane region" description="Helical" evidence="9">
    <location>
        <begin position="302"/>
        <end position="324"/>
    </location>
</feature>
<evidence type="ECO:0000256" key="1">
    <source>
        <dbReference type="ARBA" id="ARBA00004651"/>
    </source>
</evidence>
<feature type="transmembrane region" description="Helical" evidence="9">
    <location>
        <begin position="94"/>
        <end position="117"/>
    </location>
</feature>
<evidence type="ECO:0000256" key="3">
    <source>
        <dbReference type="ARBA" id="ARBA00022448"/>
    </source>
</evidence>
<dbReference type="InterPro" id="IPR000515">
    <property type="entry name" value="MetI-like"/>
</dbReference>
<comment type="subcellular location">
    <subcellularLocation>
        <location evidence="1 9">Cell membrane</location>
        <topology evidence="1 9">Multi-pass membrane protein</topology>
    </subcellularLocation>
</comment>
<proteinExistence type="inferred from homology"/>
<feature type="domain" description="ABC transmembrane type-1" evidence="10">
    <location>
        <begin position="95"/>
        <end position="325"/>
    </location>
</feature>
<feature type="transmembrane region" description="Helical" evidence="9">
    <location>
        <begin position="255"/>
        <end position="277"/>
    </location>
</feature>